<name>A0ABY3W4W2_9MICC</name>
<keyword evidence="2" id="KW-1185">Reference proteome</keyword>
<accession>A0ABY3W4W2</accession>
<dbReference type="SUPFAM" id="SSF48371">
    <property type="entry name" value="ARM repeat"/>
    <property type="match status" value="1"/>
</dbReference>
<proteinExistence type="predicted"/>
<dbReference type="PANTHER" id="PTHR34070">
    <property type="entry name" value="ARMADILLO-TYPE FOLD"/>
    <property type="match status" value="1"/>
</dbReference>
<dbReference type="Proteomes" id="UP000829069">
    <property type="component" value="Chromosome"/>
</dbReference>
<reference evidence="1 2" key="1">
    <citation type="submission" date="2022-03" db="EMBL/GenBank/DDBJ databases">
        <title>Isotopic signatures of nitrous oxide derived from detoxification processes.</title>
        <authorList>
            <person name="Behrendt U."/>
            <person name="Buchen C."/>
            <person name="Well R."/>
            <person name="Ulrich A."/>
            <person name="Rohe L."/>
            <person name="Kolb S."/>
            <person name="Schloter M."/>
            <person name="Horn M.A."/>
            <person name="Augustin J."/>
        </authorList>
    </citation>
    <scope>NUCLEOTIDE SEQUENCE [LARGE SCALE GENOMIC DNA]</scope>
    <source>
        <strain evidence="1 2">S4-C24</strain>
    </source>
</reference>
<dbReference type="RefSeq" id="WP_241912924.1">
    <property type="nucleotide sequence ID" value="NZ_CP093326.1"/>
</dbReference>
<dbReference type="PANTHER" id="PTHR34070:SF1">
    <property type="entry name" value="DNA ALKYLATION REPAIR PROTEIN"/>
    <property type="match status" value="1"/>
</dbReference>
<organism evidence="1 2">
    <name type="scientific">Arthrobacter sulfonylureivorans</name>
    <dbReference type="NCBI Taxonomy" id="2486855"/>
    <lineage>
        <taxon>Bacteria</taxon>
        <taxon>Bacillati</taxon>
        <taxon>Actinomycetota</taxon>
        <taxon>Actinomycetes</taxon>
        <taxon>Micrococcales</taxon>
        <taxon>Micrococcaceae</taxon>
        <taxon>Arthrobacter</taxon>
    </lineage>
</organism>
<dbReference type="InterPro" id="IPR014825">
    <property type="entry name" value="DNA_alkylation"/>
</dbReference>
<dbReference type="Gene3D" id="1.25.10.90">
    <property type="match status" value="1"/>
</dbReference>
<sequence length="209" mass="23056">MSEAAEFIDFTLQREASEERARAEKEPGDGLRYYGASVGAVRGTIRDAGRKFRPLSHDQVTALSSELWTQPVFELRLAAVVLLQSNQRLLRNSDLTRIEGFLRDARTTALVDPLAVDVVGPLILGLTDQSRARAESILDRWARAPDPWLRRAAILAPLRAVRSAGLDADAVLRRTRAAAENDDSEIVQEAVAVMCTEWAKNAPGRVPSR</sequence>
<protein>
    <submittedName>
        <fullName evidence="1">DNA alkylation repair protein</fullName>
    </submittedName>
</protein>
<evidence type="ECO:0000313" key="1">
    <source>
        <dbReference type="EMBL" id="UNK44456.1"/>
    </source>
</evidence>
<evidence type="ECO:0000313" key="2">
    <source>
        <dbReference type="Proteomes" id="UP000829069"/>
    </source>
</evidence>
<dbReference type="EMBL" id="CP093326">
    <property type="protein sequence ID" value="UNK44456.1"/>
    <property type="molecule type" value="Genomic_DNA"/>
</dbReference>
<gene>
    <name evidence="1" type="ORF">MNQ99_10620</name>
</gene>
<dbReference type="InterPro" id="IPR016024">
    <property type="entry name" value="ARM-type_fold"/>
</dbReference>
<dbReference type="Pfam" id="PF08713">
    <property type="entry name" value="DNA_alkylation"/>
    <property type="match status" value="1"/>
</dbReference>